<organism evidence="1 2">
    <name type="scientific">Ensete ventricosum</name>
    <name type="common">Abyssinian banana</name>
    <name type="synonym">Musa ensete</name>
    <dbReference type="NCBI Taxonomy" id="4639"/>
    <lineage>
        <taxon>Eukaryota</taxon>
        <taxon>Viridiplantae</taxon>
        <taxon>Streptophyta</taxon>
        <taxon>Embryophyta</taxon>
        <taxon>Tracheophyta</taxon>
        <taxon>Spermatophyta</taxon>
        <taxon>Magnoliopsida</taxon>
        <taxon>Liliopsida</taxon>
        <taxon>Zingiberales</taxon>
        <taxon>Musaceae</taxon>
        <taxon>Ensete</taxon>
    </lineage>
</organism>
<dbReference type="AlphaFoldDB" id="A0A426YRZ1"/>
<protein>
    <submittedName>
        <fullName evidence="1">Uncharacterized protein</fullName>
    </submittedName>
</protein>
<gene>
    <name evidence="1" type="ORF">B296_00039499</name>
</gene>
<dbReference type="Proteomes" id="UP000287651">
    <property type="component" value="Unassembled WGS sequence"/>
</dbReference>
<accession>A0A426YRZ1</accession>
<name>A0A426YRZ1_ENSVE</name>
<evidence type="ECO:0000313" key="2">
    <source>
        <dbReference type="Proteomes" id="UP000287651"/>
    </source>
</evidence>
<proteinExistence type="predicted"/>
<sequence>MGTCRPCYHLGAVHRRDTYRAPEEEVNGWRCRHTARWLPLMDHNHEIIVGCHAASDGFSRGPLPELSQWSLGHEIFEFLGVRCREGRSAPLIMSETVSPETAFQRGL</sequence>
<dbReference type="EMBL" id="AMZH03010586">
    <property type="protein sequence ID" value="RRT54479.1"/>
    <property type="molecule type" value="Genomic_DNA"/>
</dbReference>
<comment type="caution">
    <text evidence="1">The sequence shown here is derived from an EMBL/GenBank/DDBJ whole genome shotgun (WGS) entry which is preliminary data.</text>
</comment>
<evidence type="ECO:0000313" key="1">
    <source>
        <dbReference type="EMBL" id="RRT54479.1"/>
    </source>
</evidence>
<reference evidence="1 2" key="1">
    <citation type="journal article" date="2014" name="Agronomy (Basel)">
        <title>A Draft Genome Sequence for Ensete ventricosum, the Drought-Tolerant Tree Against Hunger.</title>
        <authorList>
            <person name="Harrison J."/>
            <person name="Moore K.A."/>
            <person name="Paszkiewicz K."/>
            <person name="Jones T."/>
            <person name="Grant M."/>
            <person name="Ambacheew D."/>
            <person name="Muzemil S."/>
            <person name="Studholme D.J."/>
        </authorList>
    </citation>
    <scope>NUCLEOTIDE SEQUENCE [LARGE SCALE GENOMIC DNA]</scope>
</reference>